<dbReference type="InterPro" id="IPR036291">
    <property type="entry name" value="NAD(P)-bd_dom_sf"/>
</dbReference>
<reference evidence="4" key="1">
    <citation type="journal article" date="2023" name="Mol. Phylogenet. Evol.">
        <title>Genome-scale phylogeny and comparative genomics of the fungal order Sordariales.</title>
        <authorList>
            <person name="Hensen N."/>
            <person name="Bonometti L."/>
            <person name="Westerberg I."/>
            <person name="Brannstrom I.O."/>
            <person name="Guillou S."/>
            <person name="Cros-Aarteil S."/>
            <person name="Calhoun S."/>
            <person name="Haridas S."/>
            <person name="Kuo A."/>
            <person name="Mondo S."/>
            <person name="Pangilinan J."/>
            <person name="Riley R."/>
            <person name="LaButti K."/>
            <person name="Andreopoulos B."/>
            <person name="Lipzen A."/>
            <person name="Chen C."/>
            <person name="Yan M."/>
            <person name="Daum C."/>
            <person name="Ng V."/>
            <person name="Clum A."/>
            <person name="Steindorff A."/>
            <person name="Ohm R.A."/>
            <person name="Martin F."/>
            <person name="Silar P."/>
            <person name="Natvig D.O."/>
            <person name="Lalanne C."/>
            <person name="Gautier V."/>
            <person name="Ament-Velasquez S.L."/>
            <person name="Kruys A."/>
            <person name="Hutchinson M.I."/>
            <person name="Powell A.J."/>
            <person name="Barry K."/>
            <person name="Miller A.N."/>
            <person name="Grigoriev I.V."/>
            <person name="Debuchy R."/>
            <person name="Gladieux P."/>
            <person name="Hiltunen Thoren M."/>
            <person name="Johannesson H."/>
        </authorList>
    </citation>
    <scope>NUCLEOTIDE SEQUENCE</scope>
    <source>
        <strain evidence="4">CBS 103.79</strain>
    </source>
</reference>
<keyword evidence="5" id="KW-1185">Reference proteome</keyword>
<gene>
    <name evidence="4" type="ORF">C8A05DRAFT_12452</name>
</gene>
<evidence type="ECO:0000259" key="3">
    <source>
        <dbReference type="SMART" id="SM00829"/>
    </source>
</evidence>
<dbReference type="InterPro" id="IPR020843">
    <property type="entry name" value="ER"/>
</dbReference>
<comment type="caution">
    <text evidence="4">The sequence shown here is derived from an EMBL/GenBank/DDBJ whole genome shotgun (WGS) entry which is preliminary data.</text>
</comment>
<dbReference type="CDD" id="cd08249">
    <property type="entry name" value="enoyl_reductase_like"/>
    <property type="match status" value="1"/>
</dbReference>
<dbReference type="AlphaFoldDB" id="A0AAN6MRJ3"/>
<dbReference type="Proteomes" id="UP001303889">
    <property type="component" value="Unassembled WGS sequence"/>
</dbReference>
<evidence type="ECO:0000256" key="2">
    <source>
        <dbReference type="ARBA" id="ARBA00023002"/>
    </source>
</evidence>
<evidence type="ECO:0000313" key="5">
    <source>
        <dbReference type="Proteomes" id="UP001303889"/>
    </source>
</evidence>
<sequence length="350" mass="36363">MATQTGITISAPDAPFTIVTTVPRPTPGPTQALVKSLAVGINPVDPMQHHTGLLVTSYPAILGSDFAGVVLEAGSGCTRLKPGDYVYGCAPLGQNTFTPFQETFLVEENVVLKALGREGVDVEGLAGVGAGLFTAGLCLLAGMGLELSPDGTKAAEKDEWVVVLGGTGTVGQFAVQIARACGFKVAASCSPAKAEIAIKNGATATFNNRGGADEQVASIKEITGGNFGRIFDASTYGYGVMVAALEEASTAESKYLTSVDDWSPFNTPASIKEYRAELGHLGRLDEPIGAAVTKDIASWISTFEAHLAAGTLKPVEYQVVDGVGWDKVIEGINQQEAGPAKKIIVRTQTE</sequence>
<dbReference type="Gene3D" id="3.40.50.720">
    <property type="entry name" value="NAD(P)-binding Rossmann-like Domain"/>
    <property type="match status" value="1"/>
</dbReference>
<feature type="domain" description="Enoyl reductase (ER)" evidence="3">
    <location>
        <begin position="10"/>
        <end position="345"/>
    </location>
</feature>
<dbReference type="InterPro" id="IPR013154">
    <property type="entry name" value="ADH-like_N"/>
</dbReference>
<dbReference type="SUPFAM" id="SSF50129">
    <property type="entry name" value="GroES-like"/>
    <property type="match status" value="1"/>
</dbReference>
<dbReference type="SMART" id="SM00829">
    <property type="entry name" value="PKS_ER"/>
    <property type="match status" value="1"/>
</dbReference>
<evidence type="ECO:0000313" key="4">
    <source>
        <dbReference type="EMBL" id="KAK3905770.1"/>
    </source>
</evidence>
<keyword evidence="2" id="KW-0560">Oxidoreductase</keyword>
<dbReference type="Pfam" id="PF08240">
    <property type="entry name" value="ADH_N"/>
    <property type="match status" value="1"/>
</dbReference>
<proteinExistence type="inferred from homology"/>
<dbReference type="InterPro" id="IPR047122">
    <property type="entry name" value="Trans-enoyl_RdTase-like"/>
</dbReference>
<reference evidence="4" key="2">
    <citation type="submission" date="2023-05" db="EMBL/GenBank/DDBJ databases">
        <authorList>
            <consortium name="Lawrence Berkeley National Laboratory"/>
            <person name="Steindorff A."/>
            <person name="Hensen N."/>
            <person name="Bonometti L."/>
            <person name="Westerberg I."/>
            <person name="Brannstrom I.O."/>
            <person name="Guillou S."/>
            <person name="Cros-Aarteil S."/>
            <person name="Calhoun S."/>
            <person name="Haridas S."/>
            <person name="Kuo A."/>
            <person name="Mondo S."/>
            <person name="Pangilinan J."/>
            <person name="Riley R."/>
            <person name="Labutti K."/>
            <person name="Andreopoulos B."/>
            <person name="Lipzen A."/>
            <person name="Chen C."/>
            <person name="Yanf M."/>
            <person name="Daum C."/>
            <person name="Ng V."/>
            <person name="Clum A."/>
            <person name="Ohm R."/>
            <person name="Martin F."/>
            <person name="Silar P."/>
            <person name="Natvig D."/>
            <person name="Lalanne C."/>
            <person name="Gautier V."/>
            <person name="Ament-Velasquez S.L."/>
            <person name="Kruys A."/>
            <person name="Hutchinson M.I."/>
            <person name="Powell A.J."/>
            <person name="Barry K."/>
            <person name="Miller A.N."/>
            <person name="Grigoriev I.V."/>
            <person name="Debuchy R."/>
            <person name="Gladieux P."/>
            <person name="Thoren M.H."/>
            <person name="Johannesson H."/>
        </authorList>
    </citation>
    <scope>NUCLEOTIDE SEQUENCE</scope>
    <source>
        <strain evidence="4">CBS 103.79</strain>
    </source>
</reference>
<accession>A0AAN6MRJ3</accession>
<dbReference type="InterPro" id="IPR011032">
    <property type="entry name" value="GroES-like_sf"/>
</dbReference>
<dbReference type="InterPro" id="IPR013149">
    <property type="entry name" value="ADH-like_C"/>
</dbReference>
<comment type="similarity">
    <text evidence="1">Belongs to the zinc-containing alcohol dehydrogenase family.</text>
</comment>
<name>A0AAN6MRJ3_9PEZI</name>
<dbReference type="SUPFAM" id="SSF51735">
    <property type="entry name" value="NAD(P)-binding Rossmann-fold domains"/>
    <property type="match status" value="1"/>
</dbReference>
<organism evidence="4 5">
    <name type="scientific">Staphylotrichum tortipilum</name>
    <dbReference type="NCBI Taxonomy" id="2831512"/>
    <lineage>
        <taxon>Eukaryota</taxon>
        <taxon>Fungi</taxon>
        <taxon>Dikarya</taxon>
        <taxon>Ascomycota</taxon>
        <taxon>Pezizomycotina</taxon>
        <taxon>Sordariomycetes</taxon>
        <taxon>Sordariomycetidae</taxon>
        <taxon>Sordariales</taxon>
        <taxon>Chaetomiaceae</taxon>
        <taxon>Staphylotrichum</taxon>
    </lineage>
</organism>
<dbReference type="GO" id="GO:0016651">
    <property type="term" value="F:oxidoreductase activity, acting on NAD(P)H"/>
    <property type="evidence" value="ECO:0007669"/>
    <property type="project" value="InterPro"/>
</dbReference>
<dbReference type="Pfam" id="PF00107">
    <property type="entry name" value="ADH_zinc_N"/>
    <property type="match status" value="1"/>
</dbReference>
<protein>
    <recommendedName>
        <fullName evidence="3">Enoyl reductase (ER) domain-containing protein</fullName>
    </recommendedName>
</protein>
<dbReference type="EMBL" id="MU855347">
    <property type="protein sequence ID" value="KAK3905770.1"/>
    <property type="molecule type" value="Genomic_DNA"/>
</dbReference>
<dbReference type="Gene3D" id="3.90.180.10">
    <property type="entry name" value="Medium-chain alcohol dehydrogenases, catalytic domain"/>
    <property type="match status" value="1"/>
</dbReference>
<dbReference type="PANTHER" id="PTHR45348">
    <property type="entry name" value="HYPOTHETICAL OXIDOREDUCTASE (EUROFUNG)"/>
    <property type="match status" value="1"/>
</dbReference>
<evidence type="ECO:0000256" key="1">
    <source>
        <dbReference type="ARBA" id="ARBA00008072"/>
    </source>
</evidence>